<evidence type="ECO:0000313" key="9">
    <source>
        <dbReference type="EMBL" id="KFM78647.1"/>
    </source>
</evidence>
<dbReference type="Gene3D" id="3.30.450.20">
    <property type="entry name" value="PAS domain"/>
    <property type="match status" value="2"/>
</dbReference>
<dbReference type="PROSITE" id="PS50112">
    <property type="entry name" value="PAS"/>
    <property type="match status" value="1"/>
</dbReference>
<evidence type="ECO:0000256" key="1">
    <source>
        <dbReference type="ARBA" id="ARBA00004123"/>
    </source>
</evidence>
<dbReference type="STRING" id="407821.A0A087UMQ8"/>
<keyword evidence="5" id="KW-0539">Nucleus</keyword>
<dbReference type="InterPro" id="IPR035965">
    <property type="entry name" value="PAS-like_dom_sf"/>
</dbReference>
<feature type="non-terminal residue" evidence="9">
    <location>
        <position position="991"/>
    </location>
</feature>
<evidence type="ECO:0000256" key="3">
    <source>
        <dbReference type="ARBA" id="ARBA00022737"/>
    </source>
</evidence>
<dbReference type="FunFam" id="3.30.450.20:FF:000066">
    <property type="entry name" value="Period circadian protein"/>
    <property type="match status" value="1"/>
</dbReference>
<sequence>MKSFINIEDGSNLTEISPVLTCIRTLNESEALWDGAKSCNFKSVSLKQLKSETDVPKEDGFYFAVSLRDGSCLYTSSAIIDHLGYPKDMFVGQCIMNFLYHKDHITFANHLTQGLNACFIQGKRDDSHLMLNTFFCRLRVYQSLKFGYAVSEKKQQYKPFKITLHINELIVDDMCVEKQSGILCVKATATNVSSAYTVPEEIPAMTSFSTRHTASCHFSHVDASAILYLGYLPQDMIGYSVFDFYHTDDMPQLKDIYELVIKEHGSSFRSKPYRFKVHNGSYVLLETEWSCFINPWSHKLEFVVGQHRVLKGPSDINIFTPCEQEESTPSDAILKESQCIQKEIKALLSQCVQNLGTNKAKRFCNKRKRDLASFVYNCIDENYKGNKQKAEKPDLLDDCSNSDPDSVVMGDISPYREVIDSSVSSETPPTVQQLRYQENIERFFASQPTTYSDGSEEFNKNEKFSSGEDYQGSSSGSGNGSGKVTKSQQSPTTSYENKIQESSSNSSKCNMSSFTTGDSGYGKSLEKDGINDPCTSQASSCNQTWKKNSSYSIGNNVEKFSTCLALTEETLSVHNRMQHKHLKQHQRKNKVTLGVSTVPLKDNNWFQQKDSGHVKHKKCSHSHNLTASTPTQTDLVKVTSASQSVFRCQASVPSSVSDLHANSICTPNISHPCIFPPNNCTGSPATPTPFFIPVVYMGSMPYYPPLSTVHPQTGGPFWPCSPSPPNEMYTGGFPFPVVPTPCSLNSGAMTPPCSVHSNTVFPAGFPYPAFSACAANSNCSALSGKPYGVCSSGVTTTTLLTTTTTTVASGSLHTFKNTVTCSVEPTTEKQVPKLKDIMTSKKFVKTEVTESDMQIDDTQSSFTQSSSFQSADKDEDMDIEMKKNYARPSHLDKIELSADIAYRYQMNLPNVDDVLKKDMEALKSMHQPELVNKQLQQLQKELKDENDGKAATSGEFFMTGAVMLGFTTEDEVNEELEYREASLLQLMCEDS</sequence>
<dbReference type="OMA" id="CNMSSFT"/>
<keyword evidence="3" id="KW-0677">Repeat</keyword>
<dbReference type="CDD" id="cd00130">
    <property type="entry name" value="PAS"/>
    <property type="match status" value="1"/>
</dbReference>
<dbReference type="GO" id="GO:0005737">
    <property type="term" value="C:cytoplasm"/>
    <property type="evidence" value="ECO:0007669"/>
    <property type="project" value="TreeGrafter"/>
</dbReference>
<dbReference type="Pfam" id="PF12114">
    <property type="entry name" value="Period_C"/>
    <property type="match status" value="1"/>
</dbReference>
<feature type="compositionally biased region" description="Basic and acidic residues" evidence="7">
    <location>
        <begin position="457"/>
        <end position="466"/>
    </location>
</feature>
<evidence type="ECO:0000256" key="4">
    <source>
        <dbReference type="ARBA" id="ARBA00023108"/>
    </source>
</evidence>
<accession>A0A087UMQ8</accession>
<feature type="region of interest" description="Disordered" evidence="7">
    <location>
        <begin position="387"/>
        <end position="410"/>
    </location>
</feature>
<keyword evidence="2" id="KW-0597">Phosphoprotein</keyword>
<dbReference type="GO" id="GO:0000976">
    <property type="term" value="F:transcription cis-regulatory region binding"/>
    <property type="evidence" value="ECO:0007669"/>
    <property type="project" value="TreeGrafter"/>
</dbReference>
<evidence type="ECO:0000256" key="7">
    <source>
        <dbReference type="SAM" id="MobiDB-lite"/>
    </source>
</evidence>
<dbReference type="GO" id="GO:0032922">
    <property type="term" value="P:circadian regulation of gene expression"/>
    <property type="evidence" value="ECO:0007669"/>
    <property type="project" value="TreeGrafter"/>
</dbReference>
<feature type="compositionally biased region" description="Polar residues" evidence="7">
    <location>
        <begin position="484"/>
        <end position="501"/>
    </location>
</feature>
<evidence type="ECO:0000259" key="8">
    <source>
        <dbReference type="PROSITE" id="PS50112"/>
    </source>
</evidence>
<protein>
    <recommendedName>
        <fullName evidence="6">Period circadian protein</fullName>
    </recommendedName>
</protein>
<feature type="region of interest" description="Disordered" evidence="7">
    <location>
        <begin position="447"/>
        <end position="512"/>
    </location>
</feature>
<organism evidence="9 10">
    <name type="scientific">Stegodyphus mimosarum</name>
    <name type="common">African social velvet spider</name>
    <dbReference type="NCBI Taxonomy" id="407821"/>
    <lineage>
        <taxon>Eukaryota</taxon>
        <taxon>Metazoa</taxon>
        <taxon>Ecdysozoa</taxon>
        <taxon>Arthropoda</taxon>
        <taxon>Chelicerata</taxon>
        <taxon>Arachnida</taxon>
        <taxon>Araneae</taxon>
        <taxon>Araneomorphae</taxon>
        <taxon>Entelegynae</taxon>
        <taxon>Eresoidea</taxon>
        <taxon>Eresidae</taxon>
        <taxon>Stegodyphus</taxon>
    </lineage>
</organism>
<dbReference type="GO" id="GO:0005634">
    <property type="term" value="C:nucleus"/>
    <property type="evidence" value="ECO:0007669"/>
    <property type="project" value="UniProtKB-SubCell"/>
</dbReference>
<feature type="compositionally biased region" description="Low complexity" evidence="7">
    <location>
        <begin position="858"/>
        <end position="870"/>
    </location>
</feature>
<proteinExistence type="predicted"/>
<dbReference type="OrthoDB" id="7788983at2759"/>
<evidence type="ECO:0000256" key="5">
    <source>
        <dbReference type="ARBA" id="ARBA00023242"/>
    </source>
</evidence>
<feature type="region of interest" description="Disordered" evidence="7">
    <location>
        <begin position="855"/>
        <end position="874"/>
    </location>
</feature>
<dbReference type="SMART" id="SM00091">
    <property type="entry name" value="PAS"/>
    <property type="match status" value="2"/>
</dbReference>
<dbReference type="PANTHER" id="PTHR11269">
    <property type="entry name" value="PERIOD CIRCADIAN PROTEIN"/>
    <property type="match status" value="1"/>
</dbReference>
<name>A0A087UMQ8_STEMI</name>
<feature type="compositionally biased region" description="Low complexity" evidence="7">
    <location>
        <begin position="502"/>
        <end position="512"/>
    </location>
</feature>
<dbReference type="Proteomes" id="UP000054359">
    <property type="component" value="Unassembled WGS sequence"/>
</dbReference>
<dbReference type="AlphaFoldDB" id="A0A087UMQ8"/>
<feature type="domain" description="PAS" evidence="8">
    <location>
        <begin position="218"/>
        <end position="264"/>
    </location>
</feature>
<dbReference type="InterPro" id="IPR050760">
    <property type="entry name" value="Period_circadian_regulator"/>
</dbReference>
<evidence type="ECO:0000313" key="10">
    <source>
        <dbReference type="Proteomes" id="UP000054359"/>
    </source>
</evidence>
<keyword evidence="10" id="KW-1185">Reference proteome</keyword>
<dbReference type="EMBL" id="KK120602">
    <property type="protein sequence ID" value="KFM78647.1"/>
    <property type="molecule type" value="Genomic_DNA"/>
</dbReference>
<evidence type="ECO:0000256" key="6">
    <source>
        <dbReference type="ARBA" id="ARBA00040849"/>
    </source>
</evidence>
<dbReference type="GO" id="GO:0000122">
    <property type="term" value="P:negative regulation of transcription by RNA polymerase II"/>
    <property type="evidence" value="ECO:0007669"/>
    <property type="project" value="TreeGrafter"/>
</dbReference>
<reference evidence="9 10" key="1">
    <citation type="submission" date="2013-11" db="EMBL/GenBank/DDBJ databases">
        <title>Genome sequencing of Stegodyphus mimosarum.</title>
        <authorList>
            <person name="Bechsgaard J."/>
        </authorList>
    </citation>
    <scope>NUCLEOTIDE SEQUENCE [LARGE SCALE GENOMIC DNA]</scope>
</reference>
<dbReference type="InterPro" id="IPR022728">
    <property type="entry name" value="Period_circadian-like_C"/>
</dbReference>
<dbReference type="Pfam" id="PF14598">
    <property type="entry name" value="PAS_11"/>
    <property type="match status" value="1"/>
</dbReference>
<comment type="subcellular location">
    <subcellularLocation>
        <location evidence="1">Nucleus</location>
    </subcellularLocation>
</comment>
<evidence type="ECO:0000256" key="2">
    <source>
        <dbReference type="ARBA" id="ARBA00022553"/>
    </source>
</evidence>
<dbReference type="InterPro" id="IPR000014">
    <property type="entry name" value="PAS"/>
</dbReference>
<gene>
    <name evidence="9" type="ORF">X975_13872</name>
</gene>
<dbReference type="SUPFAM" id="SSF55785">
    <property type="entry name" value="PYP-like sensor domain (PAS domain)"/>
    <property type="match status" value="2"/>
</dbReference>
<dbReference type="GO" id="GO:0043153">
    <property type="term" value="P:entrainment of circadian clock by photoperiod"/>
    <property type="evidence" value="ECO:0007669"/>
    <property type="project" value="TreeGrafter"/>
</dbReference>
<dbReference type="GO" id="GO:0001222">
    <property type="term" value="F:transcription corepressor binding"/>
    <property type="evidence" value="ECO:0007669"/>
    <property type="project" value="TreeGrafter"/>
</dbReference>
<dbReference type="PANTHER" id="PTHR11269:SF16">
    <property type="entry name" value="PERIOD CIRCADIAN PROTEIN"/>
    <property type="match status" value="1"/>
</dbReference>
<keyword evidence="4" id="KW-0090">Biological rhythms</keyword>